<reference evidence="1 2" key="1">
    <citation type="submission" date="2020-09" db="EMBL/GenBank/DDBJ databases">
        <title>De no assembly of potato wild relative species, Solanum commersonii.</title>
        <authorList>
            <person name="Cho K."/>
        </authorList>
    </citation>
    <scope>NUCLEOTIDE SEQUENCE [LARGE SCALE GENOMIC DNA]</scope>
    <source>
        <strain evidence="1">LZ3.2</strain>
        <tissue evidence="1">Leaf</tissue>
    </source>
</reference>
<evidence type="ECO:0000313" key="1">
    <source>
        <dbReference type="EMBL" id="KAG5621315.1"/>
    </source>
</evidence>
<name>A0A9J6AAJ4_SOLCO</name>
<dbReference type="AlphaFoldDB" id="A0A9J6AAJ4"/>
<comment type="caution">
    <text evidence="1">The sequence shown here is derived from an EMBL/GenBank/DDBJ whole genome shotgun (WGS) entry which is preliminary data.</text>
</comment>
<evidence type="ECO:0000313" key="2">
    <source>
        <dbReference type="Proteomes" id="UP000824120"/>
    </source>
</evidence>
<gene>
    <name evidence="1" type="ORF">H5410_006533</name>
</gene>
<dbReference type="OrthoDB" id="1306281at2759"/>
<dbReference type="EMBL" id="JACXVP010000002">
    <property type="protein sequence ID" value="KAG5621315.1"/>
    <property type="molecule type" value="Genomic_DNA"/>
</dbReference>
<proteinExistence type="predicted"/>
<dbReference type="Proteomes" id="UP000824120">
    <property type="component" value="Chromosome 2"/>
</dbReference>
<organism evidence="1 2">
    <name type="scientific">Solanum commersonii</name>
    <name type="common">Commerson's wild potato</name>
    <name type="synonym">Commerson's nightshade</name>
    <dbReference type="NCBI Taxonomy" id="4109"/>
    <lineage>
        <taxon>Eukaryota</taxon>
        <taxon>Viridiplantae</taxon>
        <taxon>Streptophyta</taxon>
        <taxon>Embryophyta</taxon>
        <taxon>Tracheophyta</taxon>
        <taxon>Spermatophyta</taxon>
        <taxon>Magnoliopsida</taxon>
        <taxon>eudicotyledons</taxon>
        <taxon>Gunneridae</taxon>
        <taxon>Pentapetalae</taxon>
        <taxon>asterids</taxon>
        <taxon>lamiids</taxon>
        <taxon>Solanales</taxon>
        <taxon>Solanaceae</taxon>
        <taxon>Solanoideae</taxon>
        <taxon>Solaneae</taxon>
        <taxon>Solanum</taxon>
    </lineage>
</organism>
<protein>
    <submittedName>
        <fullName evidence="1">Uncharacterized protein</fullName>
    </submittedName>
</protein>
<keyword evidence="2" id="KW-1185">Reference proteome</keyword>
<accession>A0A9J6AAJ4</accession>
<sequence>MVNSHDLPIVSISQVTSTNNLITSTRDANISPRQQRNNKKKHGRKNIWDGKITEEFVPRHLSMRLAKQNHMTMSTTLTRSNKSKKN</sequence>